<evidence type="ECO:0000259" key="1">
    <source>
        <dbReference type="Pfam" id="PF12867"/>
    </source>
</evidence>
<dbReference type="AlphaFoldDB" id="A0A2N0ZAB0"/>
<dbReference type="InterPro" id="IPR024775">
    <property type="entry name" value="DinB-like"/>
</dbReference>
<gene>
    <name evidence="2" type="ORF">CWS20_24020</name>
</gene>
<sequence>MSDKEILLAQLDACHNTNTWFVSLLNSIDGLTEEQAMWKQSESTNSIFEIINHLIYYNSRYLNRFKGIPNIESGVQNTFTNTDLNWADAVKRIDNIMSEWKHAVKKSDNHTLNRWALDLAHLTTHTAYHTGQILQLRKLQDSWNPRDGVKG</sequence>
<keyword evidence="3" id="KW-1185">Reference proteome</keyword>
<dbReference type="Pfam" id="PF12867">
    <property type="entry name" value="DinB_2"/>
    <property type="match status" value="1"/>
</dbReference>
<feature type="domain" description="DinB-like" evidence="1">
    <location>
        <begin position="24"/>
        <end position="132"/>
    </location>
</feature>
<dbReference type="Gene3D" id="1.20.120.450">
    <property type="entry name" value="dinb family like domain"/>
    <property type="match status" value="1"/>
</dbReference>
<proteinExistence type="predicted"/>
<dbReference type="EMBL" id="PISD01000067">
    <property type="protein sequence ID" value="PKG26443.1"/>
    <property type="molecule type" value="Genomic_DNA"/>
</dbReference>
<organism evidence="2 3">
    <name type="scientific">Cytobacillus horneckiae</name>
    <dbReference type="NCBI Taxonomy" id="549687"/>
    <lineage>
        <taxon>Bacteria</taxon>
        <taxon>Bacillati</taxon>
        <taxon>Bacillota</taxon>
        <taxon>Bacilli</taxon>
        <taxon>Bacillales</taxon>
        <taxon>Bacillaceae</taxon>
        <taxon>Cytobacillus</taxon>
    </lineage>
</organism>
<comment type="caution">
    <text evidence="2">The sequence shown here is derived from an EMBL/GenBank/DDBJ whole genome shotgun (WGS) entry which is preliminary data.</text>
</comment>
<accession>A0A2N0ZAB0</accession>
<evidence type="ECO:0000313" key="3">
    <source>
        <dbReference type="Proteomes" id="UP000233343"/>
    </source>
</evidence>
<dbReference type="InterPro" id="IPR034660">
    <property type="entry name" value="DinB/YfiT-like"/>
</dbReference>
<name>A0A2N0ZAB0_9BACI</name>
<evidence type="ECO:0000313" key="2">
    <source>
        <dbReference type="EMBL" id="PKG26443.1"/>
    </source>
</evidence>
<dbReference type="Proteomes" id="UP000233343">
    <property type="component" value="Unassembled WGS sequence"/>
</dbReference>
<dbReference type="SUPFAM" id="SSF109854">
    <property type="entry name" value="DinB/YfiT-like putative metalloenzymes"/>
    <property type="match status" value="1"/>
</dbReference>
<protein>
    <submittedName>
        <fullName evidence="2">DinB family protein</fullName>
    </submittedName>
</protein>
<reference evidence="2 3" key="1">
    <citation type="journal article" date="2010" name="Int. J. Syst. Evol. Microbiol.">
        <title>Bacillus horneckiae sp. nov., isolated from a spacecraft-assembly clean room.</title>
        <authorList>
            <person name="Vaishampayan P."/>
            <person name="Probst A."/>
            <person name="Krishnamurthi S."/>
            <person name="Ghosh S."/>
            <person name="Osman S."/>
            <person name="McDowall A."/>
            <person name="Ruckmani A."/>
            <person name="Mayilraj S."/>
            <person name="Venkateswaran K."/>
        </authorList>
    </citation>
    <scope>NUCLEOTIDE SEQUENCE [LARGE SCALE GENOMIC DNA]</scope>
    <source>
        <strain evidence="3">1PO1SC</strain>
    </source>
</reference>
<dbReference type="RefSeq" id="WP_066193840.1">
    <property type="nucleotide sequence ID" value="NZ_JAFDQP010000003.1"/>
</dbReference>